<dbReference type="InterPro" id="IPR017893">
    <property type="entry name" value="DBB_domain"/>
</dbReference>
<dbReference type="Pfam" id="PF14545">
    <property type="entry name" value="DBB"/>
    <property type="match status" value="1"/>
</dbReference>
<dbReference type="GO" id="GO:0005829">
    <property type="term" value="C:cytosol"/>
    <property type="evidence" value="ECO:0007669"/>
    <property type="project" value="TreeGrafter"/>
</dbReference>
<feature type="domain" description="DBB" evidence="3">
    <location>
        <begin position="173"/>
        <end position="309"/>
    </location>
</feature>
<evidence type="ECO:0000313" key="5">
    <source>
        <dbReference type="Proteomes" id="UP001367676"/>
    </source>
</evidence>
<dbReference type="AlphaFoldDB" id="A0AAN9TUZ1"/>
<accession>A0AAN9TUZ1</accession>
<dbReference type="GO" id="GO:0005104">
    <property type="term" value="F:fibroblast growth factor receptor binding"/>
    <property type="evidence" value="ECO:0007669"/>
    <property type="project" value="TreeGrafter"/>
</dbReference>
<organism evidence="4 5">
    <name type="scientific">Parthenolecanium corni</name>
    <dbReference type="NCBI Taxonomy" id="536013"/>
    <lineage>
        <taxon>Eukaryota</taxon>
        <taxon>Metazoa</taxon>
        <taxon>Ecdysozoa</taxon>
        <taxon>Arthropoda</taxon>
        <taxon>Hexapoda</taxon>
        <taxon>Insecta</taxon>
        <taxon>Pterygota</taxon>
        <taxon>Neoptera</taxon>
        <taxon>Paraneoptera</taxon>
        <taxon>Hemiptera</taxon>
        <taxon>Sternorrhyncha</taxon>
        <taxon>Coccoidea</taxon>
        <taxon>Coccidae</taxon>
        <taxon>Parthenolecanium</taxon>
    </lineage>
</organism>
<evidence type="ECO:0000259" key="3">
    <source>
        <dbReference type="PROSITE" id="PS51376"/>
    </source>
</evidence>
<evidence type="ECO:0000256" key="2">
    <source>
        <dbReference type="SAM" id="MobiDB-lite"/>
    </source>
</evidence>
<name>A0AAN9TUZ1_9HEMI</name>
<reference evidence="4 5" key="1">
    <citation type="submission" date="2024-03" db="EMBL/GenBank/DDBJ databases">
        <title>Adaptation during the transition from Ophiocordyceps entomopathogen to insect associate is accompanied by gene loss and intensified selection.</title>
        <authorList>
            <person name="Ward C.M."/>
            <person name="Onetto C.A."/>
            <person name="Borneman A.R."/>
        </authorList>
    </citation>
    <scope>NUCLEOTIDE SEQUENCE [LARGE SCALE GENOMIC DNA]</scope>
    <source>
        <strain evidence="4">AWRI1</strain>
        <tissue evidence="4">Single Adult Female</tissue>
    </source>
</reference>
<dbReference type="EMBL" id="JBBCAQ010000006">
    <property type="protein sequence ID" value="KAK7603250.1"/>
    <property type="molecule type" value="Genomic_DNA"/>
</dbReference>
<dbReference type="Gene3D" id="3.40.50.10140">
    <property type="entry name" value="Toll/interleukin-1 receptor homology (TIR) domain"/>
    <property type="match status" value="1"/>
</dbReference>
<gene>
    <name evidence="4" type="ORF">V9T40_003249</name>
</gene>
<feature type="coiled-coil region" evidence="1">
    <location>
        <begin position="613"/>
        <end position="647"/>
    </location>
</feature>
<feature type="region of interest" description="Disordered" evidence="2">
    <location>
        <begin position="901"/>
        <end position="927"/>
    </location>
</feature>
<dbReference type="PANTHER" id="PTHR16267:SF11">
    <property type="entry name" value="STUMPS, ISOFORM E"/>
    <property type="match status" value="1"/>
</dbReference>
<dbReference type="PANTHER" id="PTHR16267">
    <property type="entry name" value="BANK1/PIK3AP1 FAMILY MEMBER"/>
    <property type="match status" value="1"/>
</dbReference>
<dbReference type="Proteomes" id="UP001367676">
    <property type="component" value="Unassembled WGS sequence"/>
</dbReference>
<evidence type="ECO:0000256" key="1">
    <source>
        <dbReference type="SAM" id="Coils"/>
    </source>
</evidence>
<dbReference type="SMART" id="SM01282">
    <property type="entry name" value="DBB"/>
    <property type="match status" value="1"/>
</dbReference>
<protein>
    <recommendedName>
        <fullName evidence="3">DBB domain-containing protein</fullName>
    </recommendedName>
</protein>
<dbReference type="PROSITE" id="PS51376">
    <property type="entry name" value="DBB"/>
    <property type="match status" value="1"/>
</dbReference>
<feature type="region of interest" description="Disordered" evidence="2">
    <location>
        <begin position="817"/>
        <end position="843"/>
    </location>
</feature>
<proteinExistence type="predicted"/>
<feature type="compositionally biased region" description="Basic and acidic residues" evidence="2">
    <location>
        <begin position="818"/>
        <end position="834"/>
    </location>
</feature>
<dbReference type="InterPro" id="IPR035897">
    <property type="entry name" value="Toll_tir_struct_dom_sf"/>
</dbReference>
<comment type="caution">
    <text evidence="4">The sequence shown here is derived from an EMBL/GenBank/DDBJ whole genome shotgun (WGS) entry which is preliminary data.</text>
</comment>
<sequence>MVEDELDILLVSCGESEVATMWVDYLITCFQRISSERRKPPFKLQNMKIEDMLCLLADVNASVKCPTARLQIVIVCPLFLEKIHIAALQEQCFSKILHPDKVLAMMLGVQDDNDNNHMKTVFPNYELWRKMNVKDQDPTSVGDFLGVSMDILSRTWQMQEIINAKQEQTYFSILPKKVKVGQDKVIVLLTEPLTADDAVKVSVDKSGQRTEVTAVKRNPYTLQFTMPGHCLHVSMLVNVVVEKNGQSLGKRMVKCESRMRELEQLLRLLDNPISFLCQSFGLNTCDREQVDSFLLGTFLKNVPPNFNLLNPSIPINKGYSCNEEFPTLLHFSAKYGLEKLACQLLETPGGEQACHIRNSYHLTPIEIAERANHTRLANTLKSHMQMTELAGMYNYLKGMTTENLRRFTENNYLLPRPVSDTYLIPPAARPVDPLAVPLSSPTSAEPPSYLPSYENFKPGSISSWSATSPTTSSSCCSFQQPVGLENYEVPRSCRPCTPHTPPTPHSPLERKFEGYLDMHSTGNDSCNFGSLSSFGASSDFPETFGCHDKNELYKNIFGLSESQSSSKYGSANHLCCKEKLTPDDELLEIINDFKNNVFTIKEVEKLVEEWQNRSDVQQSFKEKQEQLNKMREEYDRIQRKMKDEMKRPTPFERFRKFFSRGKAKHCDSSERTSVSSDISASQMRATSSISLHSSSSNSSGINSISSGIGPSVEIVPNRMCLSTPVELSEKRRNNVYMEMPQPPRFIDFGTSPSDFSEYVQPDCTSCKGNNRLSSCSGSVLNDTIHECIESEHSDKTSTSSRGEKHGLKFYSFGKNSRKSVEKGKSNSLRVESKSKVKHAKNKVKSTENLIYGRESESVSEDLRSRRTTDEKNRELTACEILCAKTIKCMYDLENAEGNDGDQIQFEFDKPTNGSSAPSERCGSPASSLDLSSLSLNSNCTIDENGEIKDEQSLELKISERGDIETETVPPVLTDSQTYLGLCNLPEYVNVKINSAESSLPRRCKYATVSS</sequence>
<evidence type="ECO:0000313" key="4">
    <source>
        <dbReference type="EMBL" id="KAK7603250.1"/>
    </source>
</evidence>
<keyword evidence="5" id="KW-1185">Reference proteome</keyword>
<keyword evidence="1" id="KW-0175">Coiled coil</keyword>
<dbReference type="InterPro" id="IPR052446">
    <property type="entry name" value="B-cell_PI3K-Signaling_Adptrs"/>
</dbReference>
<dbReference type="GO" id="GO:0005068">
    <property type="term" value="F:transmembrane receptor protein tyrosine kinase adaptor activity"/>
    <property type="evidence" value="ECO:0007669"/>
    <property type="project" value="TreeGrafter"/>
</dbReference>